<name>A0AAV2GIT6_9ROSI</name>
<evidence type="ECO:0000256" key="1">
    <source>
        <dbReference type="SAM" id="MobiDB-lite"/>
    </source>
</evidence>
<accession>A0AAV2GIT6</accession>
<organism evidence="2 3">
    <name type="scientific">Linum trigynum</name>
    <dbReference type="NCBI Taxonomy" id="586398"/>
    <lineage>
        <taxon>Eukaryota</taxon>
        <taxon>Viridiplantae</taxon>
        <taxon>Streptophyta</taxon>
        <taxon>Embryophyta</taxon>
        <taxon>Tracheophyta</taxon>
        <taxon>Spermatophyta</taxon>
        <taxon>Magnoliopsida</taxon>
        <taxon>eudicotyledons</taxon>
        <taxon>Gunneridae</taxon>
        <taxon>Pentapetalae</taxon>
        <taxon>rosids</taxon>
        <taxon>fabids</taxon>
        <taxon>Malpighiales</taxon>
        <taxon>Linaceae</taxon>
        <taxon>Linum</taxon>
    </lineage>
</organism>
<proteinExistence type="predicted"/>
<evidence type="ECO:0000313" key="2">
    <source>
        <dbReference type="EMBL" id="CAL1410594.1"/>
    </source>
</evidence>
<feature type="region of interest" description="Disordered" evidence="1">
    <location>
        <begin position="52"/>
        <end position="85"/>
    </location>
</feature>
<feature type="compositionally biased region" description="Gly residues" evidence="1">
    <location>
        <begin position="69"/>
        <end position="85"/>
    </location>
</feature>
<keyword evidence="3" id="KW-1185">Reference proteome</keyword>
<sequence length="85" mass="8683">MGEEFDSDDRAARVGPAAERTEAETVEKLAGVVPVPVDLAVPVLRRRLLHRERAVGSAAGGTRNNGREGSCGGSGRRGSGGGRGG</sequence>
<dbReference type="Proteomes" id="UP001497516">
    <property type="component" value="Chromosome 9"/>
</dbReference>
<evidence type="ECO:0000313" key="3">
    <source>
        <dbReference type="Proteomes" id="UP001497516"/>
    </source>
</evidence>
<dbReference type="EMBL" id="OZ034822">
    <property type="protein sequence ID" value="CAL1410594.1"/>
    <property type="molecule type" value="Genomic_DNA"/>
</dbReference>
<dbReference type="AlphaFoldDB" id="A0AAV2GIT6"/>
<gene>
    <name evidence="2" type="ORF">LTRI10_LOCUS49998</name>
</gene>
<reference evidence="2 3" key="1">
    <citation type="submission" date="2024-04" db="EMBL/GenBank/DDBJ databases">
        <authorList>
            <person name="Fracassetti M."/>
        </authorList>
    </citation>
    <scope>NUCLEOTIDE SEQUENCE [LARGE SCALE GENOMIC DNA]</scope>
</reference>
<feature type="region of interest" description="Disordered" evidence="1">
    <location>
        <begin position="1"/>
        <end position="23"/>
    </location>
</feature>
<protein>
    <submittedName>
        <fullName evidence="2">Uncharacterized protein</fullName>
    </submittedName>
</protein>